<keyword evidence="8" id="KW-1015">Disulfide bond</keyword>
<dbReference type="OrthoDB" id="1100563at2"/>
<keyword evidence="9" id="KW-0676">Redox-active center</keyword>
<feature type="transmembrane region" description="Helical" evidence="10">
    <location>
        <begin position="161"/>
        <end position="178"/>
    </location>
</feature>
<dbReference type="GO" id="GO:0016491">
    <property type="term" value="F:oxidoreductase activity"/>
    <property type="evidence" value="ECO:0007669"/>
    <property type="project" value="UniProtKB-KW"/>
</dbReference>
<keyword evidence="4" id="KW-0874">Quinone</keyword>
<dbReference type="Gene3D" id="3.40.30.10">
    <property type="entry name" value="Glutaredoxin"/>
    <property type="match status" value="1"/>
</dbReference>
<comment type="subcellular location">
    <subcellularLocation>
        <location evidence="1">Membrane</location>
        <topology evidence="1">Multi-pass membrane protein</topology>
    </subcellularLocation>
</comment>
<feature type="transmembrane region" description="Helical" evidence="10">
    <location>
        <begin position="272"/>
        <end position="292"/>
    </location>
</feature>
<keyword evidence="7 10" id="KW-0472">Membrane</keyword>
<comment type="caution">
    <text evidence="12">The sequence shown here is derived from an EMBL/GenBank/DDBJ whole genome shotgun (WGS) entry which is preliminary data.</text>
</comment>
<dbReference type="GO" id="GO:0048038">
    <property type="term" value="F:quinone binding"/>
    <property type="evidence" value="ECO:0007669"/>
    <property type="project" value="UniProtKB-KW"/>
</dbReference>
<protein>
    <recommendedName>
        <fullName evidence="11">Peptidase C39 domain-containing protein</fullName>
    </recommendedName>
</protein>
<dbReference type="GO" id="GO:0008233">
    <property type="term" value="F:peptidase activity"/>
    <property type="evidence" value="ECO:0007669"/>
    <property type="project" value="InterPro"/>
</dbReference>
<evidence type="ECO:0000256" key="7">
    <source>
        <dbReference type="ARBA" id="ARBA00023136"/>
    </source>
</evidence>
<dbReference type="InterPro" id="IPR036249">
    <property type="entry name" value="Thioredoxin-like_sf"/>
</dbReference>
<feature type="transmembrane region" description="Helical" evidence="10">
    <location>
        <begin position="246"/>
        <end position="265"/>
    </location>
</feature>
<dbReference type="InterPro" id="IPR012932">
    <property type="entry name" value="VKOR"/>
</dbReference>
<feature type="transmembrane region" description="Helical" evidence="10">
    <location>
        <begin position="222"/>
        <end position="240"/>
    </location>
</feature>
<dbReference type="InterPro" id="IPR005074">
    <property type="entry name" value="Peptidase_C39"/>
</dbReference>
<sequence length="532" mass="60645">MDESLYYLLKQLLTRNNIKVNNDELRLQLLGHPSYPSLHSITGVLDHFHIPNLAIEIPQTQESIDLLPLHFIAHVGVNGNNHFVLISKKEKGVQITYEDQKTELISIADFIDIWNGVVLVVEADENIKTDSAPWLSRGLLITSPVLLAICFYFMSLNLYEFLYFVLSLLGLTICVFILQHEIGASSQILNKICTGVSNKISCDDVMQSKGAIVLGLFKLSDLGIIYFLTSIVATFLIVISKSNFNPIYLISLIALPFTIYSIYYQFRIVKKWCLLCLGVVFVLWLQSALAIANIQSIPIEISEAGAFIIFAFSAYLITAGWLYVAPQIRLKPEYFKLSIQFNKFKRNFEIFYNLLSRSQAINTTITGANEIILGAKASELELVIITNPLCGFCKNAHKLVHLLLNHETDVKIIIRFNLSNNTESIDNKISARLLEIYHTSGEQMCLAAMNEVYSDTSYLKWLDKWGETRNERYFHALLEEKKWCVNNKILFTPKVLVNGRSYPEEYDFEELQYFLSDLHEIGEQVDSELVMS</sequence>
<dbReference type="Proteomes" id="UP000289703">
    <property type="component" value="Unassembled WGS sequence"/>
</dbReference>
<evidence type="ECO:0000256" key="5">
    <source>
        <dbReference type="ARBA" id="ARBA00022989"/>
    </source>
</evidence>
<feature type="transmembrane region" description="Helical" evidence="10">
    <location>
        <begin position="304"/>
        <end position="324"/>
    </location>
</feature>
<dbReference type="RefSeq" id="WP_129253844.1">
    <property type="nucleotide sequence ID" value="NZ_SAXA01000004.1"/>
</dbReference>
<evidence type="ECO:0000256" key="2">
    <source>
        <dbReference type="ARBA" id="ARBA00006214"/>
    </source>
</evidence>
<proteinExistence type="inferred from homology"/>
<keyword evidence="6" id="KW-0560">Oxidoreductase</keyword>
<name>A0A4Q1JMW0_9BACT</name>
<dbReference type="Gene3D" id="3.90.70.10">
    <property type="entry name" value="Cysteine proteinases"/>
    <property type="match status" value="1"/>
</dbReference>
<dbReference type="Pfam" id="PF03412">
    <property type="entry name" value="Peptidase_C39"/>
    <property type="match status" value="1"/>
</dbReference>
<evidence type="ECO:0000256" key="8">
    <source>
        <dbReference type="ARBA" id="ARBA00023157"/>
    </source>
</evidence>
<dbReference type="Pfam" id="PF07884">
    <property type="entry name" value="VKOR"/>
    <property type="match status" value="1"/>
</dbReference>
<evidence type="ECO:0000256" key="9">
    <source>
        <dbReference type="ARBA" id="ARBA00023284"/>
    </source>
</evidence>
<gene>
    <name evidence="12" type="ORF">EO244_06510</name>
</gene>
<evidence type="ECO:0000259" key="11">
    <source>
        <dbReference type="PROSITE" id="PS50990"/>
    </source>
</evidence>
<feature type="transmembrane region" description="Helical" evidence="10">
    <location>
        <begin position="134"/>
        <end position="155"/>
    </location>
</feature>
<dbReference type="Gene3D" id="1.20.1440.130">
    <property type="entry name" value="VKOR domain"/>
    <property type="match status" value="1"/>
</dbReference>
<dbReference type="CDD" id="cd12921">
    <property type="entry name" value="VKOR_4"/>
    <property type="match status" value="1"/>
</dbReference>
<evidence type="ECO:0000256" key="3">
    <source>
        <dbReference type="ARBA" id="ARBA00022692"/>
    </source>
</evidence>
<dbReference type="GO" id="GO:0016020">
    <property type="term" value="C:membrane"/>
    <property type="evidence" value="ECO:0007669"/>
    <property type="project" value="UniProtKB-SubCell"/>
</dbReference>
<feature type="domain" description="Peptidase C39" evidence="11">
    <location>
        <begin position="1"/>
        <end position="121"/>
    </location>
</feature>
<keyword evidence="5 10" id="KW-1133">Transmembrane helix</keyword>
<dbReference type="SUPFAM" id="SSF52833">
    <property type="entry name" value="Thioredoxin-like"/>
    <property type="match status" value="1"/>
</dbReference>
<evidence type="ECO:0000256" key="6">
    <source>
        <dbReference type="ARBA" id="ARBA00023002"/>
    </source>
</evidence>
<evidence type="ECO:0000256" key="10">
    <source>
        <dbReference type="SAM" id="Phobius"/>
    </source>
</evidence>
<evidence type="ECO:0000256" key="1">
    <source>
        <dbReference type="ARBA" id="ARBA00004141"/>
    </source>
</evidence>
<dbReference type="PROSITE" id="PS50990">
    <property type="entry name" value="PEPTIDASE_C39"/>
    <property type="match status" value="1"/>
</dbReference>
<dbReference type="GO" id="GO:0006508">
    <property type="term" value="P:proteolysis"/>
    <property type="evidence" value="ECO:0007669"/>
    <property type="project" value="InterPro"/>
</dbReference>
<dbReference type="EMBL" id="SAXA01000004">
    <property type="protein sequence ID" value="RXQ95950.1"/>
    <property type="molecule type" value="Genomic_DNA"/>
</dbReference>
<keyword evidence="3 10" id="KW-0812">Transmembrane</keyword>
<keyword evidence="13" id="KW-1185">Reference proteome</keyword>
<comment type="similarity">
    <text evidence="2">Belongs to the VKOR family.</text>
</comment>
<dbReference type="InterPro" id="IPR038354">
    <property type="entry name" value="VKOR_sf"/>
</dbReference>
<dbReference type="SMART" id="SM00756">
    <property type="entry name" value="VKc"/>
    <property type="match status" value="1"/>
</dbReference>
<dbReference type="AlphaFoldDB" id="A0A4Q1JMW0"/>
<dbReference type="GO" id="GO:0005524">
    <property type="term" value="F:ATP binding"/>
    <property type="evidence" value="ECO:0007669"/>
    <property type="project" value="InterPro"/>
</dbReference>
<evidence type="ECO:0000313" key="13">
    <source>
        <dbReference type="Proteomes" id="UP000289703"/>
    </source>
</evidence>
<evidence type="ECO:0000256" key="4">
    <source>
        <dbReference type="ARBA" id="ARBA00022719"/>
    </source>
</evidence>
<reference evidence="12 13" key="1">
    <citation type="submission" date="2019-01" db="EMBL/GenBank/DDBJ databases">
        <title>Ancylomarina salipaludis sp. nov., isolated from a salt marsh.</title>
        <authorList>
            <person name="Yoon J.-H."/>
        </authorList>
    </citation>
    <scope>NUCLEOTIDE SEQUENCE [LARGE SCALE GENOMIC DNA]</scope>
    <source>
        <strain evidence="12 13">SHSM-M15</strain>
    </source>
</reference>
<evidence type="ECO:0000313" key="12">
    <source>
        <dbReference type="EMBL" id="RXQ95950.1"/>
    </source>
</evidence>
<accession>A0A4Q1JMW0</accession>
<organism evidence="12 13">
    <name type="scientific">Ancylomarina salipaludis</name>
    <dbReference type="NCBI Taxonomy" id="2501299"/>
    <lineage>
        <taxon>Bacteria</taxon>
        <taxon>Pseudomonadati</taxon>
        <taxon>Bacteroidota</taxon>
        <taxon>Bacteroidia</taxon>
        <taxon>Marinilabiliales</taxon>
        <taxon>Marinifilaceae</taxon>
        <taxon>Ancylomarina</taxon>
    </lineage>
</organism>